<organism evidence="10 11">
    <name type="scientific">Camellia sinensis var. sinensis</name>
    <name type="common">China tea</name>
    <dbReference type="NCBI Taxonomy" id="542762"/>
    <lineage>
        <taxon>Eukaryota</taxon>
        <taxon>Viridiplantae</taxon>
        <taxon>Streptophyta</taxon>
        <taxon>Embryophyta</taxon>
        <taxon>Tracheophyta</taxon>
        <taxon>Spermatophyta</taxon>
        <taxon>Magnoliopsida</taxon>
        <taxon>eudicotyledons</taxon>
        <taxon>Gunneridae</taxon>
        <taxon>Pentapetalae</taxon>
        <taxon>asterids</taxon>
        <taxon>Ericales</taxon>
        <taxon>Theaceae</taxon>
        <taxon>Camellia</taxon>
    </lineage>
</organism>
<evidence type="ECO:0000313" key="10">
    <source>
        <dbReference type="EMBL" id="THF99361.1"/>
    </source>
</evidence>
<dbReference type="Gene3D" id="3.40.50.300">
    <property type="entry name" value="P-loop containing nucleotide triphosphate hydrolases"/>
    <property type="match status" value="1"/>
</dbReference>
<dbReference type="Pfam" id="PF25568">
    <property type="entry name" value="AAA_lid_At3g28540"/>
    <property type="match status" value="1"/>
</dbReference>
<gene>
    <name evidence="10" type="ORF">TEA_007681</name>
</gene>
<dbReference type="InterPro" id="IPR025753">
    <property type="entry name" value="AAA_N_dom"/>
</dbReference>
<evidence type="ECO:0000256" key="4">
    <source>
        <dbReference type="ARBA" id="ARBA00022842"/>
    </source>
</evidence>
<proteinExistence type="inferred from homology"/>
<comment type="cofactor">
    <cofactor evidence="1">
        <name>Mg(2+)</name>
        <dbReference type="ChEBI" id="CHEBI:18420"/>
    </cofactor>
</comment>
<feature type="domain" description="AAA+ ATPase" evidence="9">
    <location>
        <begin position="253"/>
        <end position="396"/>
    </location>
</feature>
<keyword evidence="8" id="KW-1133">Transmembrane helix</keyword>
<keyword evidence="6" id="KW-0547">Nucleotide-binding</keyword>
<comment type="caution">
    <text evidence="10">The sequence shown here is derived from an EMBL/GenBank/DDBJ whole genome shotgun (WGS) entry which is preliminary data.</text>
</comment>
<evidence type="ECO:0000256" key="6">
    <source>
        <dbReference type="RuleBase" id="RU003651"/>
    </source>
</evidence>
<keyword evidence="8" id="KW-0812">Transmembrane</keyword>
<feature type="compositionally biased region" description="Low complexity" evidence="7">
    <location>
        <begin position="567"/>
        <end position="576"/>
    </location>
</feature>
<keyword evidence="6" id="KW-0067">ATP-binding</keyword>
<dbReference type="STRING" id="542762.A0A4S4DA19"/>
<comment type="similarity">
    <text evidence="2">Belongs to the AAA ATPase family. BCS1 subfamily.</text>
</comment>
<reference evidence="10 11" key="1">
    <citation type="journal article" date="2018" name="Proc. Natl. Acad. Sci. U.S.A.">
        <title>Draft genome sequence of Camellia sinensis var. sinensis provides insights into the evolution of the tea genome and tea quality.</title>
        <authorList>
            <person name="Wei C."/>
            <person name="Yang H."/>
            <person name="Wang S."/>
            <person name="Zhao J."/>
            <person name="Liu C."/>
            <person name="Gao L."/>
            <person name="Xia E."/>
            <person name="Lu Y."/>
            <person name="Tai Y."/>
            <person name="She G."/>
            <person name="Sun J."/>
            <person name="Cao H."/>
            <person name="Tong W."/>
            <person name="Gao Q."/>
            <person name="Li Y."/>
            <person name="Deng W."/>
            <person name="Jiang X."/>
            <person name="Wang W."/>
            <person name="Chen Q."/>
            <person name="Zhang S."/>
            <person name="Li H."/>
            <person name="Wu J."/>
            <person name="Wang P."/>
            <person name="Li P."/>
            <person name="Shi C."/>
            <person name="Zheng F."/>
            <person name="Jian J."/>
            <person name="Huang B."/>
            <person name="Shan D."/>
            <person name="Shi M."/>
            <person name="Fang C."/>
            <person name="Yue Y."/>
            <person name="Li F."/>
            <person name="Li D."/>
            <person name="Wei S."/>
            <person name="Han B."/>
            <person name="Jiang C."/>
            <person name="Yin Y."/>
            <person name="Xia T."/>
            <person name="Zhang Z."/>
            <person name="Bennetzen J.L."/>
            <person name="Zhao S."/>
            <person name="Wan X."/>
        </authorList>
    </citation>
    <scope>NUCLEOTIDE SEQUENCE [LARGE SCALE GENOMIC DNA]</scope>
    <source>
        <strain evidence="11">cv. Shuchazao</strain>
        <tissue evidence="10">Leaf</tissue>
    </source>
</reference>
<keyword evidence="8" id="KW-0472">Membrane</keyword>
<dbReference type="GO" id="GO:0006950">
    <property type="term" value="P:response to stress"/>
    <property type="evidence" value="ECO:0007669"/>
    <property type="project" value="UniProtKB-ARBA"/>
</dbReference>
<dbReference type="InterPro" id="IPR027417">
    <property type="entry name" value="P-loop_NTPase"/>
</dbReference>
<feature type="region of interest" description="Disordered" evidence="7">
    <location>
        <begin position="564"/>
        <end position="599"/>
    </location>
</feature>
<evidence type="ECO:0000256" key="8">
    <source>
        <dbReference type="SAM" id="Phobius"/>
    </source>
</evidence>
<dbReference type="SMART" id="SM00382">
    <property type="entry name" value="AAA"/>
    <property type="match status" value="1"/>
</dbReference>
<keyword evidence="3" id="KW-0378">Hydrolase</keyword>
<dbReference type="Pfam" id="PF00004">
    <property type="entry name" value="AAA"/>
    <property type="match status" value="1"/>
</dbReference>
<dbReference type="PROSITE" id="PS00674">
    <property type="entry name" value="AAA"/>
    <property type="match status" value="1"/>
</dbReference>
<dbReference type="SUPFAM" id="SSF52540">
    <property type="entry name" value="P-loop containing nucleoside triphosphate hydrolases"/>
    <property type="match status" value="1"/>
</dbReference>
<dbReference type="Proteomes" id="UP000306102">
    <property type="component" value="Unassembled WGS sequence"/>
</dbReference>
<dbReference type="GO" id="GO:0005524">
    <property type="term" value="F:ATP binding"/>
    <property type="evidence" value="ECO:0007669"/>
    <property type="project" value="UniProtKB-KW"/>
</dbReference>
<keyword evidence="4" id="KW-0460">Magnesium</keyword>
<keyword evidence="11" id="KW-1185">Reference proteome</keyword>
<feature type="compositionally biased region" description="Polar residues" evidence="7">
    <location>
        <begin position="589"/>
        <end position="599"/>
    </location>
</feature>
<dbReference type="InterPro" id="IPR003960">
    <property type="entry name" value="ATPase_AAA_CS"/>
</dbReference>
<dbReference type="InterPro" id="IPR050747">
    <property type="entry name" value="Mitochondrial_chaperone_BCS1"/>
</dbReference>
<evidence type="ECO:0000256" key="1">
    <source>
        <dbReference type="ARBA" id="ARBA00001946"/>
    </source>
</evidence>
<sequence length="599" mass="67544">MVNTMAFMGHQWAQQHQAGAGMSQIGFAMAIAASMVVMTMFQQFLTTQLRGYVEKWIHKLVNSVNPFVKIKFHEDTFTGGPKNHEAFSAIETYLSDHCASQAPRLKANAVRDIQTPVLCVDDGVEVSDDFEGIKVSWNLIVESEKNDSFRGGSKKNKHYSLNFRKMNREIVVGKYLKHVMEKGKAAAARNRQRKLYSNSSSEHGTYWNYIMEFDHPASFDTIAMEESKKQNIIADLRSFSESRDYYRRIGKPWKRGYLLHGPPGTGKSTMIAAMANELNYDVYDLELTAVTSNANLKKLLNRTPCNSILVIEDIDCSSDISGLREKKLNDDKDKDKEKVKFEKVTLSALLNCIDGLFSANEGGRVMVFTTNHVEKLDPALIRRGRMDKHIELSFCRFEAFKVLAKNYLGIENHELFPQIERLLKQTDITPADVAENLITKNADEGSARACLRTLIDVLEKKLEEDKVKLLKAEEKAELVEPPKIAVKENGTCIKENGHTTTTVPFQTKKTLSKCTIHSSPLKTTVLFFNLQSIHSNHIGWRTIVGDPNQGTLMAEQQRDPPCRCRDFAAASSSSNRSGDDDDNLVFDNVPSNQRSDFHG</sequence>
<dbReference type="InterPro" id="IPR003593">
    <property type="entry name" value="AAA+_ATPase"/>
</dbReference>
<dbReference type="EMBL" id="SDRB02011966">
    <property type="protein sequence ID" value="THF99361.1"/>
    <property type="molecule type" value="Genomic_DNA"/>
</dbReference>
<accession>A0A4S4DA19</accession>
<dbReference type="GO" id="GO:0016887">
    <property type="term" value="F:ATP hydrolysis activity"/>
    <property type="evidence" value="ECO:0007669"/>
    <property type="project" value="InterPro"/>
</dbReference>
<evidence type="ECO:0000256" key="3">
    <source>
        <dbReference type="ARBA" id="ARBA00022801"/>
    </source>
</evidence>
<dbReference type="InterPro" id="IPR003959">
    <property type="entry name" value="ATPase_AAA_core"/>
</dbReference>
<dbReference type="PANTHER" id="PTHR23070">
    <property type="entry name" value="BCS1 AAA-TYPE ATPASE"/>
    <property type="match status" value="1"/>
</dbReference>
<dbReference type="Gene3D" id="6.10.280.40">
    <property type="match status" value="1"/>
</dbReference>
<feature type="transmembrane region" description="Helical" evidence="8">
    <location>
        <begin position="21"/>
        <end position="41"/>
    </location>
</feature>
<evidence type="ECO:0000313" key="11">
    <source>
        <dbReference type="Proteomes" id="UP000306102"/>
    </source>
</evidence>
<dbReference type="CDD" id="cd19510">
    <property type="entry name" value="RecA-like_BCS1"/>
    <property type="match status" value="1"/>
</dbReference>
<evidence type="ECO:0000256" key="7">
    <source>
        <dbReference type="SAM" id="MobiDB-lite"/>
    </source>
</evidence>
<comment type="catalytic activity">
    <reaction evidence="5">
        <text>ATP + H2O = ADP + phosphate + H(+)</text>
        <dbReference type="Rhea" id="RHEA:13065"/>
        <dbReference type="ChEBI" id="CHEBI:15377"/>
        <dbReference type="ChEBI" id="CHEBI:15378"/>
        <dbReference type="ChEBI" id="CHEBI:30616"/>
        <dbReference type="ChEBI" id="CHEBI:43474"/>
        <dbReference type="ChEBI" id="CHEBI:456216"/>
    </reaction>
</comment>
<evidence type="ECO:0000256" key="5">
    <source>
        <dbReference type="ARBA" id="ARBA00049360"/>
    </source>
</evidence>
<evidence type="ECO:0000259" key="9">
    <source>
        <dbReference type="SMART" id="SM00382"/>
    </source>
</evidence>
<dbReference type="InterPro" id="IPR058017">
    <property type="entry name" value="At3g28540-like_C"/>
</dbReference>
<protein>
    <recommendedName>
        <fullName evidence="9">AAA+ ATPase domain-containing protein</fullName>
    </recommendedName>
</protein>
<evidence type="ECO:0000256" key="2">
    <source>
        <dbReference type="ARBA" id="ARBA00007448"/>
    </source>
</evidence>
<name>A0A4S4DA19_CAMSN</name>
<dbReference type="Pfam" id="PF14363">
    <property type="entry name" value="AAA_assoc"/>
    <property type="match status" value="1"/>
</dbReference>
<dbReference type="AlphaFoldDB" id="A0A4S4DA19"/>